<dbReference type="Proteomes" id="UP000319731">
    <property type="component" value="Unassembled WGS sequence"/>
</dbReference>
<dbReference type="InterPro" id="IPR001789">
    <property type="entry name" value="Sig_transdc_resp-reg_receiver"/>
</dbReference>
<dbReference type="SUPFAM" id="SSF52172">
    <property type="entry name" value="CheY-like"/>
    <property type="match status" value="1"/>
</dbReference>
<dbReference type="GeneID" id="42002236"/>
<keyword evidence="5" id="KW-1185">Reference proteome</keyword>
<accession>A0A507CGH6</accession>
<evidence type="ECO:0000256" key="2">
    <source>
        <dbReference type="PROSITE-ProRule" id="PRU00169"/>
    </source>
</evidence>
<dbReference type="OrthoDB" id="2125221at2759"/>
<dbReference type="Gene3D" id="3.40.50.2300">
    <property type="match status" value="1"/>
</dbReference>
<evidence type="ECO:0000256" key="1">
    <source>
        <dbReference type="ARBA" id="ARBA00022553"/>
    </source>
</evidence>
<protein>
    <recommendedName>
        <fullName evidence="3">Response regulatory domain-containing protein</fullName>
    </recommendedName>
</protein>
<dbReference type="GO" id="GO:0000160">
    <property type="term" value="P:phosphorelay signal transduction system"/>
    <property type="evidence" value="ECO:0007669"/>
    <property type="project" value="InterPro"/>
</dbReference>
<name>A0A507CGH6_9FUNG</name>
<evidence type="ECO:0000259" key="3">
    <source>
        <dbReference type="PROSITE" id="PS50110"/>
    </source>
</evidence>
<dbReference type="InterPro" id="IPR050956">
    <property type="entry name" value="2C_system_His_kinase"/>
</dbReference>
<dbReference type="RefSeq" id="XP_031027206.1">
    <property type="nucleotide sequence ID" value="XM_031166939.1"/>
</dbReference>
<proteinExistence type="predicted"/>
<evidence type="ECO:0000313" key="5">
    <source>
        <dbReference type="Proteomes" id="UP000319731"/>
    </source>
</evidence>
<sequence>MADMTIAPNPNNEYAKASSTAAQYITELCNEVLDSTKLKSGKPDLEPRWMEVVSDESIGLRVSGGSVDVYLRLLKDESLSSDQARLRMLNRQRPNVASEVTSQPWNTKLASSADVIVEEPKGSGRGLDYSSGRTLATVTTRKPVSPILEPGRIKPTTMVHNSAVNRELLNNRSRPDMDSYLADDGQEAIDLAEKDKYRIIFTDLQMPTVDGWQAIAQIRNKPSIPKHPLSLHSLYCDRPFRAAN</sequence>
<dbReference type="AlphaFoldDB" id="A0A507CGH6"/>
<evidence type="ECO:0000313" key="4">
    <source>
        <dbReference type="EMBL" id="TPX37136.1"/>
    </source>
</evidence>
<reference evidence="4 5" key="1">
    <citation type="journal article" date="2019" name="Sci. Rep.">
        <title>Comparative genomics of chytrid fungi reveal insights into the obligate biotrophic and pathogenic lifestyle of Synchytrium endobioticum.</title>
        <authorList>
            <person name="van de Vossenberg B.T.L.H."/>
            <person name="Warris S."/>
            <person name="Nguyen H.D.T."/>
            <person name="van Gent-Pelzer M.P.E."/>
            <person name="Joly D.L."/>
            <person name="van de Geest H.C."/>
            <person name="Bonants P.J.M."/>
            <person name="Smith D.S."/>
            <person name="Levesque C.A."/>
            <person name="van der Lee T.A.J."/>
        </authorList>
    </citation>
    <scope>NUCLEOTIDE SEQUENCE [LARGE SCALE GENOMIC DNA]</scope>
    <source>
        <strain evidence="4 5">JEL517</strain>
    </source>
</reference>
<keyword evidence="1 2" id="KW-0597">Phosphoprotein</keyword>
<dbReference type="PANTHER" id="PTHR43719:SF28">
    <property type="entry name" value="PEROXIDE STRESS-ACTIVATED HISTIDINE KINASE MAK1-RELATED"/>
    <property type="match status" value="1"/>
</dbReference>
<dbReference type="Pfam" id="PF00072">
    <property type="entry name" value="Response_reg"/>
    <property type="match status" value="1"/>
</dbReference>
<feature type="modified residue" description="4-aspartylphosphate" evidence="2">
    <location>
        <position position="203"/>
    </location>
</feature>
<feature type="domain" description="Response regulatory" evidence="3">
    <location>
        <begin position="155"/>
        <end position="244"/>
    </location>
</feature>
<dbReference type="PANTHER" id="PTHR43719">
    <property type="entry name" value="TWO-COMPONENT HISTIDINE KINASE"/>
    <property type="match status" value="1"/>
</dbReference>
<dbReference type="EMBL" id="QEAO01000003">
    <property type="protein sequence ID" value="TPX37136.1"/>
    <property type="molecule type" value="Genomic_DNA"/>
</dbReference>
<dbReference type="InterPro" id="IPR011006">
    <property type="entry name" value="CheY-like_superfamily"/>
</dbReference>
<dbReference type="PROSITE" id="PS50110">
    <property type="entry name" value="RESPONSE_REGULATORY"/>
    <property type="match status" value="1"/>
</dbReference>
<gene>
    <name evidence="4" type="ORF">SmJEL517_g01011</name>
</gene>
<comment type="caution">
    <text evidence="4">The sequence shown here is derived from an EMBL/GenBank/DDBJ whole genome shotgun (WGS) entry which is preliminary data.</text>
</comment>
<organism evidence="4 5">
    <name type="scientific">Synchytrium microbalum</name>
    <dbReference type="NCBI Taxonomy" id="1806994"/>
    <lineage>
        <taxon>Eukaryota</taxon>
        <taxon>Fungi</taxon>
        <taxon>Fungi incertae sedis</taxon>
        <taxon>Chytridiomycota</taxon>
        <taxon>Chytridiomycota incertae sedis</taxon>
        <taxon>Chytridiomycetes</taxon>
        <taxon>Synchytriales</taxon>
        <taxon>Synchytriaceae</taxon>
        <taxon>Synchytrium</taxon>
    </lineage>
</organism>